<protein>
    <submittedName>
        <fullName evidence="2">Uncharacterized protein</fullName>
    </submittedName>
</protein>
<feature type="region of interest" description="Disordered" evidence="1">
    <location>
        <begin position="85"/>
        <end position="107"/>
    </location>
</feature>
<accession>A0ABY7GSK4</accession>
<proteinExistence type="predicted"/>
<name>A0ABY7GSK4_9BACT</name>
<evidence type="ECO:0000256" key="1">
    <source>
        <dbReference type="SAM" id="MobiDB-lite"/>
    </source>
</evidence>
<organism evidence="2 3">
    <name type="scientific">Nannocystis punicea</name>
    <dbReference type="NCBI Taxonomy" id="2995304"/>
    <lineage>
        <taxon>Bacteria</taxon>
        <taxon>Pseudomonadati</taxon>
        <taxon>Myxococcota</taxon>
        <taxon>Polyangia</taxon>
        <taxon>Nannocystales</taxon>
        <taxon>Nannocystaceae</taxon>
        <taxon>Nannocystis</taxon>
    </lineage>
</organism>
<feature type="region of interest" description="Disordered" evidence="1">
    <location>
        <begin position="1"/>
        <end position="50"/>
    </location>
</feature>
<evidence type="ECO:0000313" key="2">
    <source>
        <dbReference type="EMBL" id="WAS89931.1"/>
    </source>
</evidence>
<sequence>MMEPDELLGRRERDLTREPARAREAESRLEGGRPRQSREPELDVDGAAATDSLATAALTDRQPGRAYCVEQRGRQLVVVGDDVGHVEDDLPRRGEELDRHARSSVAQSRRASAANFTAASARAGCAARCKLARALREAAALRRCVAFGGVEA</sequence>
<evidence type="ECO:0000313" key="3">
    <source>
        <dbReference type="Proteomes" id="UP001164459"/>
    </source>
</evidence>
<feature type="compositionally biased region" description="Basic and acidic residues" evidence="1">
    <location>
        <begin position="85"/>
        <end position="101"/>
    </location>
</feature>
<feature type="compositionally biased region" description="Basic and acidic residues" evidence="1">
    <location>
        <begin position="7"/>
        <end position="41"/>
    </location>
</feature>
<gene>
    <name evidence="2" type="ORF">O0S08_27375</name>
</gene>
<reference evidence="2" key="1">
    <citation type="submission" date="2022-11" db="EMBL/GenBank/DDBJ databases">
        <title>Minimal conservation of predation-associated metabolite biosynthetic gene clusters underscores biosynthetic potential of Myxococcota including descriptions for ten novel species: Archangium lansinium sp. nov., Myxococcus landrumus sp. nov., Nannocystis bai.</title>
        <authorList>
            <person name="Ahearne A."/>
            <person name="Stevens C."/>
            <person name="Dowd S."/>
        </authorList>
    </citation>
    <scope>NUCLEOTIDE SEQUENCE</scope>
    <source>
        <strain evidence="2">Fl3</strain>
    </source>
</reference>
<keyword evidence="3" id="KW-1185">Reference proteome</keyword>
<dbReference type="EMBL" id="CP114040">
    <property type="protein sequence ID" value="WAS89931.1"/>
    <property type="molecule type" value="Genomic_DNA"/>
</dbReference>
<dbReference type="Proteomes" id="UP001164459">
    <property type="component" value="Chromosome"/>
</dbReference>